<gene>
    <name evidence="1" type="ORF">HXX08_16540</name>
    <name evidence="2" type="ORF">OZ401_002989</name>
</gene>
<accession>A0A8T7M5X5</accession>
<proteinExistence type="predicted"/>
<dbReference type="InterPro" id="IPR005500">
    <property type="entry name" value="DUF309"/>
</dbReference>
<dbReference type="EMBL" id="CP128400">
    <property type="protein sequence ID" value="WJW69381.1"/>
    <property type="molecule type" value="Genomic_DNA"/>
</dbReference>
<reference evidence="1 3" key="1">
    <citation type="submission" date="2020-06" db="EMBL/GenBank/DDBJ databases">
        <title>Anoxygenic phototrophic Chloroflexota member uses a Type I reaction center.</title>
        <authorList>
            <person name="Tsuji J.M."/>
            <person name="Shaw N.A."/>
            <person name="Nagashima S."/>
            <person name="Venkiteswaran J."/>
            <person name="Schiff S.L."/>
            <person name="Hanada S."/>
            <person name="Tank M."/>
            <person name="Neufeld J.D."/>
        </authorList>
    </citation>
    <scope>NUCLEOTIDE SEQUENCE [LARGE SCALE GENOMIC DNA]</scope>
    <source>
        <strain evidence="1">L227-S17</strain>
    </source>
</reference>
<dbReference type="InterPro" id="IPR023203">
    <property type="entry name" value="TTHA0068_sf"/>
</dbReference>
<sequence length="129" mass="14781">MERELPPPDFFKGVAEFNAREFFECHETLEKIWLEEPGEIRKLYQGILQIGVGFYHCLTRQNYRGAVTLLQNGIDKCRPFAPQQFGLNLEALIKETELALSRIKELGTEHIANFDSSLIPTLNEISQIG</sequence>
<evidence type="ECO:0000313" key="4">
    <source>
        <dbReference type="Proteomes" id="UP001431572"/>
    </source>
</evidence>
<evidence type="ECO:0000313" key="3">
    <source>
        <dbReference type="Proteomes" id="UP000521676"/>
    </source>
</evidence>
<evidence type="ECO:0000313" key="2">
    <source>
        <dbReference type="EMBL" id="WJW69381.1"/>
    </source>
</evidence>
<organism evidence="1 3">
    <name type="scientific">Candidatus Chlorohelix allophototropha</name>
    <dbReference type="NCBI Taxonomy" id="3003348"/>
    <lineage>
        <taxon>Bacteria</taxon>
        <taxon>Bacillati</taxon>
        <taxon>Chloroflexota</taxon>
        <taxon>Chloroflexia</taxon>
        <taxon>Candidatus Chloroheliales</taxon>
        <taxon>Candidatus Chloroheliaceae</taxon>
        <taxon>Candidatus Chlorohelix</taxon>
    </lineage>
</organism>
<dbReference type="Proteomes" id="UP001431572">
    <property type="component" value="Chromosome 2"/>
</dbReference>
<keyword evidence="4" id="KW-1185">Reference proteome</keyword>
<dbReference type="PANTHER" id="PTHR34796:SF1">
    <property type="entry name" value="EXPRESSED PROTEIN"/>
    <property type="match status" value="1"/>
</dbReference>
<dbReference type="RefSeq" id="WP_341471269.1">
    <property type="nucleotide sequence ID" value="NZ_CP128400.1"/>
</dbReference>
<dbReference type="Pfam" id="PF03745">
    <property type="entry name" value="DUF309"/>
    <property type="match status" value="1"/>
</dbReference>
<evidence type="ECO:0000313" key="1">
    <source>
        <dbReference type="EMBL" id="NWJ47469.1"/>
    </source>
</evidence>
<dbReference type="Proteomes" id="UP000521676">
    <property type="component" value="Unassembled WGS sequence"/>
</dbReference>
<dbReference type="Gene3D" id="1.10.3450.10">
    <property type="entry name" value="TTHA0068-like"/>
    <property type="match status" value="1"/>
</dbReference>
<dbReference type="EMBL" id="JACATZ010000003">
    <property type="protein sequence ID" value="NWJ47469.1"/>
    <property type="molecule type" value="Genomic_DNA"/>
</dbReference>
<protein>
    <submittedName>
        <fullName evidence="1">DUF309 domain-containing protein</fullName>
    </submittedName>
</protein>
<reference evidence="2" key="2">
    <citation type="journal article" date="2024" name="Nature">
        <title>Anoxygenic phototroph of the Chloroflexota uses a type I reaction centre.</title>
        <authorList>
            <person name="Tsuji J.M."/>
            <person name="Shaw N.A."/>
            <person name="Nagashima S."/>
            <person name="Venkiteswaran J.J."/>
            <person name="Schiff S.L."/>
            <person name="Watanabe T."/>
            <person name="Fukui M."/>
            <person name="Hanada S."/>
            <person name="Tank M."/>
            <person name="Neufeld J.D."/>
        </authorList>
    </citation>
    <scope>NUCLEOTIDE SEQUENCE</scope>
    <source>
        <strain evidence="2">L227-S17</strain>
    </source>
</reference>
<dbReference type="AlphaFoldDB" id="A0A8T7M5X5"/>
<dbReference type="SUPFAM" id="SSF140663">
    <property type="entry name" value="TTHA0068-like"/>
    <property type="match status" value="1"/>
</dbReference>
<dbReference type="PANTHER" id="PTHR34796">
    <property type="entry name" value="EXPRESSED PROTEIN"/>
    <property type="match status" value="1"/>
</dbReference>
<name>A0A8T7M5X5_9CHLR</name>